<proteinExistence type="predicted"/>
<dbReference type="Proteomes" id="UP000019335">
    <property type="component" value="Chromosome 3"/>
</dbReference>
<evidence type="ECO:0000313" key="2">
    <source>
        <dbReference type="Proteomes" id="UP000019335"/>
    </source>
</evidence>
<gene>
    <name evidence="1" type="ORF">Naga_103395g1</name>
</gene>
<protein>
    <submittedName>
        <fullName evidence="1">Uncharacterized protein</fullName>
    </submittedName>
</protein>
<accession>W7TTK3</accession>
<keyword evidence="2" id="KW-1185">Reference proteome</keyword>
<dbReference type="EMBL" id="AZIL01000162">
    <property type="protein sequence ID" value="EWM29437.1"/>
    <property type="molecule type" value="Genomic_DNA"/>
</dbReference>
<organism evidence="1 2">
    <name type="scientific">Nannochloropsis gaditana</name>
    <dbReference type="NCBI Taxonomy" id="72520"/>
    <lineage>
        <taxon>Eukaryota</taxon>
        <taxon>Sar</taxon>
        <taxon>Stramenopiles</taxon>
        <taxon>Ochrophyta</taxon>
        <taxon>Eustigmatophyceae</taxon>
        <taxon>Eustigmatales</taxon>
        <taxon>Monodopsidaceae</taxon>
        <taxon>Nannochloropsis</taxon>
    </lineage>
</organism>
<feature type="non-terminal residue" evidence="1">
    <location>
        <position position="1"/>
    </location>
</feature>
<dbReference type="AlphaFoldDB" id="W7TTK3"/>
<evidence type="ECO:0000313" key="1">
    <source>
        <dbReference type="EMBL" id="EWM29437.1"/>
    </source>
</evidence>
<sequence length="156" mass="17076">REGGRDKSVLLLPMHAPLALVPSLLEEPLLPLLPSLPSHWLPGSKHRTHVAFEPSQSARTPCLSRVLSYSHSPSRPSTSHIHVCICSNIYTLTFDLFPLSSDFPYVCTLGGGYKEAPRAILAWKAAGLLPSLTETDYENLFSGTYCRVFGVTGREG</sequence>
<reference evidence="1 2" key="1">
    <citation type="journal article" date="2014" name="Mol. Plant">
        <title>Chromosome Scale Genome Assembly and Transcriptome Profiling of Nannochloropsis gaditana in Nitrogen Depletion.</title>
        <authorList>
            <person name="Corteggiani Carpinelli E."/>
            <person name="Telatin A."/>
            <person name="Vitulo N."/>
            <person name="Forcato C."/>
            <person name="D'Angelo M."/>
            <person name="Schiavon R."/>
            <person name="Vezzi A."/>
            <person name="Giacometti G.M."/>
            <person name="Morosinotto T."/>
            <person name="Valle G."/>
        </authorList>
    </citation>
    <scope>NUCLEOTIDE SEQUENCE [LARGE SCALE GENOMIC DNA]</scope>
    <source>
        <strain evidence="1 2">B-31</strain>
    </source>
</reference>
<name>W7TTK3_9STRA</name>
<comment type="caution">
    <text evidence="1">The sequence shown here is derived from an EMBL/GenBank/DDBJ whole genome shotgun (WGS) entry which is preliminary data.</text>
</comment>